<dbReference type="OrthoDB" id="1010352at2"/>
<sequence>MKTSKLHKLPLFISLVLLFYSCGTNKLSLDGISNTYQGTVFLSNGEKKTGYITMPRPSSKSVLFKGQDNTTELSINATDVDKIVFEYAGNHQVVRYMPIKKVFGRTSTIWVLQVAEGRYASAYIGAERYSLNPDGTVKLEGTRQVINTGTSRAIIQPSFPVYMLKEGGKALVNVALKEGIKFEGSAFRSGVSHYLFDDPTLCEHMRQEKWDFDNIGTIITNYDPHRGNNELVIDGKVIKSKKRSLLTNDFDGEMILSLEAAIPTEDIYGTQFGLGIRTSKYKFLTYGADLGFASAKYIDQVKWLENHPVITGKPETPATDADFSKSTLFRVNAFAGGQLPFCFGKIYVIPAAHIVLGGMVGSGYNTLYYGPMGTLDLGFRLKRGEIFFIGAGYRHNISLISDKESSSVTGFDAYEPYGNLLVRIGCKF</sequence>
<name>F5J0R6_9BACT</name>
<evidence type="ECO:0000313" key="2">
    <source>
        <dbReference type="Proteomes" id="UP000004913"/>
    </source>
</evidence>
<gene>
    <name evidence="1" type="ORF">HMPREF9455_02933</name>
</gene>
<organism evidence="1 2">
    <name type="scientific">Dysgonomonas gadei ATCC BAA-286</name>
    <dbReference type="NCBI Taxonomy" id="742766"/>
    <lineage>
        <taxon>Bacteria</taxon>
        <taxon>Pseudomonadati</taxon>
        <taxon>Bacteroidota</taxon>
        <taxon>Bacteroidia</taxon>
        <taxon>Bacteroidales</taxon>
        <taxon>Dysgonomonadaceae</taxon>
        <taxon>Dysgonomonas</taxon>
    </lineage>
</organism>
<evidence type="ECO:0000313" key="1">
    <source>
        <dbReference type="EMBL" id="EGK00659.1"/>
    </source>
</evidence>
<protein>
    <submittedName>
        <fullName evidence="1">Uncharacterized protein</fullName>
    </submittedName>
</protein>
<dbReference type="AlphaFoldDB" id="F5J0R6"/>
<dbReference type="EMBL" id="ADLV01000035">
    <property type="protein sequence ID" value="EGK00659.1"/>
    <property type="molecule type" value="Genomic_DNA"/>
</dbReference>
<dbReference type="PROSITE" id="PS51257">
    <property type="entry name" value="PROKAR_LIPOPROTEIN"/>
    <property type="match status" value="1"/>
</dbReference>
<reference evidence="1 2" key="1">
    <citation type="submission" date="2011-04" db="EMBL/GenBank/DDBJ databases">
        <title>The Genome Sequence of Dysgonomonas gadei ATCC BAA-286.</title>
        <authorList>
            <consortium name="The Broad Institute Genome Sequencing Platform"/>
            <person name="Earl A."/>
            <person name="Ward D."/>
            <person name="Feldgarden M."/>
            <person name="Gevers D."/>
            <person name="Pudlo N."/>
            <person name="Martens E."/>
            <person name="Allen-Vercoe E."/>
            <person name="Young S.K."/>
            <person name="Zeng Q."/>
            <person name="Gargeya S."/>
            <person name="Fitzgerald M."/>
            <person name="Haas B."/>
            <person name="Abouelleil A."/>
            <person name="Alvarado L."/>
            <person name="Arachchi H.M."/>
            <person name="Berlin A."/>
            <person name="Brown A."/>
            <person name="Chapman S.B."/>
            <person name="Chen Z."/>
            <person name="Dunbar C."/>
            <person name="Freedman E."/>
            <person name="Gearin G."/>
            <person name="Gellesch M."/>
            <person name="Goldberg J."/>
            <person name="Griggs A."/>
            <person name="Gujja S."/>
            <person name="Heiman D."/>
            <person name="Howarth C."/>
            <person name="Larson L."/>
            <person name="Lui A."/>
            <person name="MacDonald P.J.P."/>
            <person name="Mehta T."/>
            <person name="Montmayeur A."/>
            <person name="Murphy C."/>
            <person name="Neiman D."/>
            <person name="Pearson M."/>
            <person name="Priest M."/>
            <person name="Roberts A."/>
            <person name="Saif S."/>
            <person name="Shea T."/>
            <person name="Shenoy N."/>
            <person name="Sisk P."/>
            <person name="Stolte C."/>
            <person name="Sykes S."/>
            <person name="Yandava C."/>
            <person name="Wortman J."/>
            <person name="Nusbaum C."/>
            <person name="Birren B."/>
        </authorList>
    </citation>
    <scope>NUCLEOTIDE SEQUENCE [LARGE SCALE GENOMIC DNA]</scope>
    <source>
        <strain evidence="1 2">ATCC BAA-286</strain>
    </source>
</reference>
<dbReference type="Proteomes" id="UP000004913">
    <property type="component" value="Unassembled WGS sequence"/>
</dbReference>
<dbReference type="HOGENOM" id="CLU_640513_0_0_10"/>
<proteinExistence type="predicted"/>
<dbReference type="RefSeq" id="WP_006800464.1">
    <property type="nucleotide sequence ID" value="NZ_GL891986.1"/>
</dbReference>
<accession>F5J0R6</accession>
<comment type="caution">
    <text evidence="1">The sequence shown here is derived from an EMBL/GenBank/DDBJ whole genome shotgun (WGS) entry which is preliminary data.</text>
</comment>
<keyword evidence="2" id="KW-1185">Reference proteome</keyword>
<dbReference type="eggNOG" id="ENOG5033VMN">
    <property type="taxonomic scope" value="Bacteria"/>
</dbReference>